<feature type="compositionally biased region" description="Basic and acidic residues" evidence="1">
    <location>
        <begin position="640"/>
        <end position="697"/>
    </location>
</feature>
<evidence type="ECO:0000313" key="2">
    <source>
        <dbReference type="EMBL" id="KAF2420569.1"/>
    </source>
</evidence>
<organism evidence="2 3">
    <name type="scientific">Tothia fuscella</name>
    <dbReference type="NCBI Taxonomy" id="1048955"/>
    <lineage>
        <taxon>Eukaryota</taxon>
        <taxon>Fungi</taxon>
        <taxon>Dikarya</taxon>
        <taxon>Ascomycota</taxon>
        <taxon>Pezizomycotina</taxon>
        <taxon>Dothideomycetes</taxon>
        <taxon>Pleosporomycetidae</taxon>
        <taxon>Venturiales</taxon>
        <taxon>Cylindrosympodiaceae</taxon>
        <taxon>Tothia</taxon>
    </lineage>
</organism>
<dbReference type="OrthoDB" id="3946796at2759"/>
<feature type="compositionally biased region" description="Polar residues" evidence="1">
    <location>
        <begin position="385"/>
        <end position="401"/>
    </location>
</feature>
<feature type="compositionally biased region" description="Polar residues" evidence="1">
    <location>
        <begin position="532"/>
        <end position="545"/>
    </location>
</feature>
<dbReference type="EMBL" id="MU007108">
    <property type="protein sequence ID" value="KAF2420569.1"/>
    <property type="molecule type" value="Genomic_DNA"/>
</dbReference>
<proteinExistence type="predicted"/>
<feature type="compositionally biased region" description="Basic and acidic residues" evidence="1">
    <location>
        <begin position="467"/>
        <end position="480"/>
    </location>
</feature>
<comment type="caution">
    <text evidence="2">The sequence shown here is derived from an EMBL/GenBank/DDBJ whole genome shotgun (WGS) entry which is preliminary data.</text>
</comment>
<name>A0A9P4TT70_9PEZI</name>
<feature type="compositionally biased region" description="Low complexity" evidence="1">
    <location>
        <begin position="330"/>
        <end position="358"/>
    </location>
</feature>
<feature type="compositionally biased region" description="Polar residues" evidence="1">
    <location>
        <begin position="243"/>
        <end position="256"/>
    </location>
</feature>
<sequence length="721" mass="76501">MPRKTRAAAKAEDAVFPDNAPEELETEAAIEEEISPPPASPASVKKGRGALRNITPNTSEIPDAAAVEDDMKGSKNKKGKGKKKGKKGKVEEEKDVADEVKAVEEEEQGPNEVAVEVPSFNGAVAKDKEELEEKDVEPIIELPVDPLSKSTRMTRRQIAQAEAEQTAIESKIEQPEQESTKFSNESTEDIKAPAIEEVQTPELTLSVEEQAERSIEAETVEPANNESPVKPEDHERTADEANESIQDNHQASTPDTPNEPMVQLHPSNTEALTSPVISVTQPEDPIDAIDALEDAIEEVGRILPGLDAPVSSRKTRSPKVAPAPAKTSLPSSATRTSKTTTPASSKASSKSLLIRASSVRASTSNKLVNSTQPSAISRTRIPPKTTATGNTSSLARSNSTKARAASVIGPSGTIQNGKAPDYLAAKRRPFSMSFPTPPPPPKSTKAPTKATFQLPGDAVAAKLKLQRQERLKREEEEAAKPKAFKARPAAKVKPVEVKQTAASRARLSIIGGVESNSNKENSGAVAGGGLKRSSTVTGATSNSAKRGSMIGGTSLAAKRASVMGPPSSTTGSKTASAANTAQKRNSTAFAANKDFSLSVSRKRESGVLSSSTAKRTPSGAQSSSIKPPVTAQDAAVQRVKGKEVFNRDRHEKEAREKERREKDEAMKKARVQAAERGRQASRDWAEKQKKALAEKKGLGKSVGPESNVTKAIAPEATATAV</sequence>
<gene>
    <name evidence="2" type="ORF">EJ08DRAFT_653778</name>
</gene>
<feature type="region of interest" description="Disordered" evidence="1">
    <location>
        <begin position="303"/>
        <end position="449"/>
    </location>
</feature>
<feature type="region of interest" description="Disordered" evidence="1">
    <location>
        <begin position="147"/>
        <end position="271"/>
    </location>
</feature>
<dbReference type="AlphaFoldDB" id="A0A9P4TT70"/>
<dbReference type="Proteomes" id="UP000800235">
    <property type="component" value="Unassembled WGS sequence"/>
</dbReference>
<feature type="compositionally biased region" description="Polar residues" evidence="1">
    <location>
        <begin position="607"/>
        <end position="625"/>
    </location>
</feature>
<feature type="compositionally biased region" description="Basic residues" evidence="1">
    <location>
        <begin position="74"/>
        <end position="87"/>
    </location>
</feature>
<feature type="region of interest" description="Disordered" evidence="1">
    <location>
        <begin position="1"/>
        <end position="121"/>
    </location>
</feature>
<feature type="compositionally biased region" description="Basic and acidic residues" evidence="1">
    <location>
        <begin position="229"/>
        <end position="239"/>
    </location>
</feature>
<feature type="compositionally biased region" description="Basic and acidic residues" evidence="1">
    <location>
        <begin position="88"/>
        <end position="103"/>
    </location>
</feature>
<accession>A0A9P4TT70</accession>
<feature type="compositionally biased region" description="Polar residues" evidence="1">
    <location>
        <begin position="359"/>
        <end position="377"/>
    </location>
</feature>
<keyword evidence="3" id="KW-1185">Reference proteome</keyword>
<feature type="compositionally biased region" description="Polar residues" evidence="1">
    <location>
        <begin position="582"/>
        <end position="599"/>
    </location>
</feature>
<feature type="compositionally biased region" description="Low complexity" evidence="1">
    <location>
        <begin position="156"/>
        <end position="169"/>
    </location>
</feature>
<protein>
    <recommendedName>
        <fullName evidence="4">Carboxylesterase family protein</fullName>
    </recommendedName>
</protein>
<reference evidence="2" key="1">
    <citation type="journal article" date="2020" name="Stud. Mycol.">
        <title>101 Dothideomycetes genomes: a test case for predicting lifestyles and emergence of pathogens.</title>
        <authorList>
            <person name="Haridas S."/>
            <person name="Albert R."/>
            <person name="Binder M."/>
            <person name="Bloem J."/>
            <person name="Labutti K."/>
            <person name="Salamov A."/>
            <person name="Andreopoulos B."/>
            <person name="Baker S."/>
            <person name="Barry K."/>
            <person name="Bills G."/>
            <person name="Bluhm B."/>
            <person name="Cannon C."/>
            <person name="Castanera R."/>
            <person name="Culley D."/>
            <person name="Daum C."/>
            <person name="Ezra D."/>
            <person name="Gonzalez J."/>
            <person name="Henrissat B."/>
            <person name="Kuo A."/>
            <person name="Liang C."/>
            <person name="Lipzen A."/>
            <person name="Lutzoni F."/>
            <person name="Magnuson J."/>
            <person name="Mondo S."/>
            <person name="Nolan M."/>
            <person name="Ohm R."/>
            <person name="Pangilinan J."/>
            <person name="Park H.-J."/>
            <person name="Ramirez L."/>
            <person name="Alfaro M."/>
            <person name="Sun H."/>
            <person name="Tritt A."/>
            <person name="Yoshinaga Y."/>
            <person name="Zwiers L.-H."/>
            <person name="Turgeon B."/>
            <person name="Goodwin S."/>
            <person name="Spatafora J."/>
            <person name="Crous P."/>
            <person name="Grigoriev I."/>
        </authorList>
    </citation>
    <scope>NUCLEOTIDE SEQUENCE</scope>
    <source>
        <strain evidence="2">CBS 130266</strain>
    </source>
</reference>
<evidence type="ECO:0000313" key="3">
    <source>
        <dbReference type="Proteomes" id="UP000800235"/>
    </source>
</evidence>
<evidence type="ECO:0000256" key="1">
    <source>
        <dbReference type="SAM" id="MobiDB-lite"/>
    </source>
</evidence>
<feature type="compositionally biased region" description="Acidic residues" evidence="1">
    <location>
        <begin position="20"/>
        <end position="34"/>
    </location>
</feature>
<feature type="region of interest" description="Disordered" evidence="1">
    <location>
        <begin position="467"/>
        <end position="721"/>
    </location>
</feature>
<evidence type="ECO:0008006" key="4">
    <source>
        <dbReference type="Google" id="ProtNLM"/>
    </source>
</evidence>
<feature type="compositionally biased region" description="Low complexity" evidence="1">
    <location>
        <begin position="567"/>
        <end position="581"/>
    </location>
</feature>